<dbReference type="RefSeq" id="WP_003379420.1">
    <property type="nucleotide sequence ID" value="NZ_AP019411.1"/>
</dbReference>
<name>A0A2V0Q3J9_PSESF</name>
<evidence type="ECO:0000313" key="1">
    <source>
        <dbReference type="EMBL" id="GBH06993.1"/>
    </source>
</evidence>
<dbReference type="Proteomes" id="UP000247480">
    <property type="component" value="Unassembled WGS sequence"/>
</dbReference>
<organism evidence="1 2">
    <name type="scientific">Pseudomonas syringae pv. actinidiae</name>
    <dbReference type="NCBI Taxonomy" id="103796"/>
    <lineage>
        <taxon>Bacteria</taxon>
        <taxon>Pseudomonadati</taxon>
        <taxon>Pseudomonadota</taxon>
        <taxon>Gammaproteobacteria</taxon>
        <taxon>Pseudomonadales</taxon>
        <taxon>Pseudomonadaceae</taxon>
        <taxon>Pseudomonas</taxon>
        <taxon>Pseudomonas syringae</taxon>
    </lineage>
</organism>
<sequence>MSDNHTYKKVEIVGSSTTTTEDAINNALAEASKSLSHLEWFEVTETRGHIENGKVAHFQVTLKVGFRIAAS</sequence>
<gene>
    <name evidence="1" type="ORF">KPSA1_00326</name>
</gene>
<dbReference type="EMBL" id="BGJZ01000007">
    <property type="protein sequence ID" value="GBH06993.1"/>
    <property type="molecule type" value="Genomic_DNA"/>
</dbReference>
<dbReference type="InterPro" id="IPR009923">
    <property type="entry name" value="Dodecin"/>
</dbReference>
<dbReference type="InterPro" id="IPR050049">
    <property type="entry name" value="Dodecin_bact"/>
</dbReference>
<dbReference type="AlphaFoldDB" id="A0A2V0Q3J9"/>
<dbReference type="PANTHER" id="PTHR39324:SF1">
    <property type="entry name" value="CALCIUM DODECIN"/>
    <property type="match status" value="1"/>
</dbReference>
<dbReference type="NCBIfam" id="NF043052">
    <property type="entry name" value="DodecBact"/>
    <property type="match status" value="1"/>
</dbReference>
<dbReference type="InterPro" id="IPR025543">
    <property type="entry name" value="Dodecin-like"/>
</dbReference>
<dbReference type="InterPro" id="IPR036694">
    <property type="entry name" value="Dodecin-like_sf"/>
</dbReference>
<accession>A0A2V0Q3J9</accession>
<reference evidence="1 2" key="1">
    <citation type="submission" date="2018-04" db="EMBL/GenBank/DDBJ databases">
        <title>Draft genome sequence of Pseudomonas syringae pv. actinidiae biovar 1 strains isolated from kiwifruit in Kagawa prefecture.</title>
        <authorList>
            <person name="Tabuchi M."/>
            <person name="Saito M."/>
            <person name="Fujiwara S."/>
            <person name="Sasa N."/>
            <person name="Akimitsu K."/>
            <person name="Gomi K."/>
            <person name="Konishi-Sugita S."/>
            <person name="Hamano K."/>
            <person name="Kataoka I."/>
        </authorList>
    </citation>
    <scope>NUCLEOTIDE SEQUENCE [LARGE SCALE GENOMIC DNA]</scope>
    <source>
        <strain evidence="1 2">MAFF212206</strain>
    </source>
</reference>
<dbReference type="Gene3D" id="3.30.1660.10">
    <property type="entry name" value="Flavin-binding protein dodecin"/>
    <property type="match status" value="1"/>
</dbReference>
<comment type="caution">
    <text evidence="1">The sequence shown here is derived from an EMBL/GenBank/DDBJ whole genome shotgun (WGS) entry which is preliminary data.</text>
</comment>
<dbReference type="PANTHER" id="PTHR39324">
    <property type="entry name" value="CALCIUM DODECIN"/>
    <property type="match status" value="1"/>
</dbReference>
<dbReference type="SUPFAM" id="SSF89807">
    <property type="entry name" value="Dodecin-like"/>
    <property type="match status" value="1"/>
</dbReference>
<protein>
    <submittedName>
        <fullName evidence="1">Flavin-binding protein dodecin</fullName>
    </submittedName>
</protein>
<dbReference type="Pfam" id="PF07311">
    <property type="entry name" value="Dodecin"/>
    <property type="match status" value="1"/>
</dbReference>
<proteinExistence type="predicted"/>
<evidence type="ECO:0000313" key="2">
    <source>
        <dbReference type="Proteomes" id="UP000247480"/>
    </source>
</evidence>